<proteinExistence type="predicted"/>
<name>A0ABU6WUV3_9FABA</name>
<dbReference type="EMBL" id="JASCZI010182861">
    <property type="protein sequence ID" value="MED6188725.1"/>
    <property type="molecule type" value="Genomic_DNA"/>
</dbReference>
<comment type="caution">
    <text evidence="2">The sequence shown here is derived from an EMBL/GenBank/DDBJ whole genome shotgun (WGS) entry which is preliminary data.</text>
</comment>
<protein>
    <submittedName>
        <fullName evidence="2">Uncharacterized protein</fullName>
    </submittedName>
</protein>
<dbReference type="Proteomes" id="UP001341840">
    <property type="component" value="Unassembled WGS sequence"/>
</dbReference>
<feature type="region of interest" description="Disordered" evidence="1">
    <location>
        <begin position="45"/>
        <end position="66"/>
    </location>
</feature>
<evidence type="ECO:0000313" key="3">
    <source>
        <dbReference type="Proteomes" id="UP001341840"/>
    </source>
</evidence>
<feature type="non-terminal residue" evidence="2">
    <location>
        <position position="66"/>
    </location>
</feature>
<sequence>MGEEVSRFSHVLAWPNKPKRGLDVGLSCWWCIVWKGRGQSWPRFHSWQGQGQTWPRGDVMKGEGPR</sequence>
<evidence type="ECO:0000256" key="1">
    <source>
        <dbReference type="SAM" id="MobiDB-lite"/>
    </source>
</evidence>
<evidence type="ECO:0000313" key="2">
    <source>
        <dbReference type="EMBL" id="MED6188725.1"/>
    </source>
</evidence>
<gene>
    <name evidence="2" type="ORF">PIB30_088656</name>
</gene>
<organism evidence="2 3">
    <name type="scientific">Stylosanthes scabra</name>
    <dbReference type="NCBI Taxonomy" id="79078"/>
    <lineage>
        <taxon>Eukaryota</taxon>
        <taxon>Viridiplantae</taxon>
        <taxon>Streptophyta</taxon>
        <taxon>Embryophyta</taxon>
        <taxon>Tracheophyta</taxon>
        <taxon>Spermatophyta</taxon>
        <taxon>Magnoliopsida</taxon>
        <taxon>eudicotyledons</taxon>
        <taxon>Gunneridae</taxon>
        <taxon>Pentapetalae</taxon>
        <taxon>rosids</taxon>
        <taxon>fabids</taxon>
        <taxon>Fabales</taxon>
        <taxon>Fabaceae</taxon>
        <taxon>Papilionoideae</taxon>
        <taxon>50 kb inversion clade</taxon>
        <taxon>dalbergioids sensu lato</taxon>
        <taxon>Dalbergieae</taxon>
        <taxon>Pterocarpus clade</taxon>
        <taxon>Stylosanthes</taxon>
    </lineage>
</organism>
<reference evidence="2 3" key="1">
    <citation type="journal article" date="2023" name="Plants (Basel)">
        <title>Bridging the Gap: Combining Genomics and Transcriptomics Approaches to Understand Stylosanthes scabra, an Orphan Legume from the Brazilian Caatinga.</title>
        <authorList>
            <person name="Ferreira-Neto J.R.C."/>
            <person name="da Silva M.D."/>
            <person name="Binneck E."/>
            <person name="de Melo N.F."/>
            <person name="da Silva R.H."/>
            <person name="de Melo A.L.T.M."/>
            <person name="Pandolfi V."/>
            <person name="Bustamante F.O."/>
            <person name="Brasileiro-Vidal A.C."/>
            <person name="Benko-Iseppon A.M."/>
        </authorList>
    </citation>
    <scope>NUCLEOTIDE SEQUENCE [LARGE SCALE GENOMIC DNA]</scope>
    <source>
        <tissue evidence="2">Leaves</tissue>
    </source>
</reference>
<keyword evidence="3" id="KW-1185">Reference proteome</keyword>
<accession>A0ABU6WUV3</accession>